<dbReference type="Pfam" id="PF12802">
    <property type="entry name" value="MarR_2"/>
    <property type="match status" value="1"/>
</dbReference>
<gene>
    <name evidence="5" type="ORF">HIR71_14035</name>
</gene>
<dbReference type="GO" id="GO:0006950">
    <property type="term" value="P:response to stress"/>
    <property type="evidence" value="ECO:0007669"/>
    <property type="project" value="TreeGrafter"/>
</dbReference>
<keyword evidence="6" id="KW-1185">Reference proteome</keyword>
<comment type="caution">
    <text evidence="5">The sequence shown here is derived from an EMBL/GenBank/DDBJ whole genome shotgun (WGS) entry which is preliminary data.</text>
</comment>
<feature type="domain" description="HTH marR-type" evidence="4">
    <location>
        <begin position="29"/>
        <end position="159"/>
    </location>
</feature>
<dbReference type="InterPro" id="IPR023187">
    <property type="entry name" value="Tscrpt_reg_MarR-type_CS"/>
</dbReference>
<evidence type="ECO:0000256" key="2">
    <source>
        <dbReference type="ARBA" id="ARBA00023125"/>
    </source>
</evidence>
<sequence length="171" mass="18866">MLGRIVDRANGIVGRASERSAEVPDDVRRWPTGRLLSSAARQVERDWNAHLAAWDLNHASLPVLVLLAHRDHSQRELATATSVTEQTMSRVLARMERTGYVTRRPHGDDRRRHVISLTALGAEVMREAADPAPAEALSTRGLGPEQVEQLRELLALMVIAGQSPPRPGQLP</sequence>
<evidence type="ECO:0000259" key="4">
    <source>
        <dbReference type="PROSITE" id="PS50995"/>
    </source>
</evidence>
<evidence type="ECO:0000313" key="6">
    <source>
        <dbReference type="Proteomes" id="UP000562124"/>
    </source>
</evidence>
<dbReference type="PRINTS" id="PR00598">
    <property type="entry name" value="HTHMARR"/>
</dbReference>
<dbReference type="PANTHER" id="PTHR33164:SF43">
    <property type="entry name" value="HTH-TYPE TRANSCRIPTIONAL REPRESSOR YETL"/>
    <property type="match status" value="1"/>
</dbReference>
<dbReference type="Proteomes" id="UP000562124">
    <property type="component" value="Unassembled WGS sequence"/>
</dbReference>
<dbReference type="InterPro" id="IPR000835">
    <property type="entry name" value="HTH_MarR-typ"/>
</dbReference>
<dbReference type="InterPro" id="IPR036390">
    <property type="entry name" value="WH_DNA-bd_sf"/>
</dbReference>
<dbReference type="SUPFAM" id="SSF46785">
    <property type="entry name" value="Winged helix' DNA-binding domain"/>
    <property type="match status" value="1"/>
</dbReference>
<dbReference type="PROSITE" id="PS50995">
    <property type="entry name" value="HTH_MARR_2"/>
    <property type="match status" value="1"/>
</dbReference>
<organism evidence="5 6">
    <name type="scientific">Cellulomonas fimi</name>
    <dbReference type="NCBI Taxonomy" id="1708"/>
    <lineage>
        <taxon>Bacteria</taxon>
        <taxon>Bacillati</taxon>
        <taxon>Actinomycetota</taxon>
        <taxon>Actinomycetes</taxon>
        <taxon>Micrococcales</taxon>
        <taxon>Cellulomonadaceae</taxon>
        <taxon>Cellulomonas</taxon>
    </lineage>
</organism>
<keyword evidence="3" id="KW-0804">Transcription</keyword>
<accession>A0A7Y0M0S9</accession>
<reference evidence="5 6" key="1">
    <citation type="submission" date="2020-04" db="EMBL/GenBank/DDBJ databases">
        <title>Sequencing and Assembly of C. fimi.</title>
        <authorList>
            <person name="Ramsey A.R."/>
        </authorList>
    </citation>
    <scope>NUCLEOTIDE SEQUENCE [LARGE SCALE GENOMIC DNA]</scope>
    <source>
        <strain evidence="5 6">SB</strain>
    </source>
</reference>
<dbReference type="GO" id="GO:0003700">
    <property type="term" value="F:DNA-binding transcription factor activity"/>
    <property type="evidence" value="ECO:0007669"/>
    <property type="project" value="InterPro"/>
</dbReference>
<dbReference type="InterPro" id="IPR036388">
    <property type="entry name" value="WH-like_DNA-bd_sf"/>
</dbReference>
<dbReference type="PANTHER" id="PTHR33164">
    <property type="entry name" value="TRANSCRIPTIONAL REGULATOR, MARR FAMILY"/>
    <property type="match status" value="1"/>
</dbReference>
<dbReference type="SMART" id="SM00347">
    <property type="entry name" value="HTH_MARR"/>
    <property type="match status" value="1"/>
</dbReference>
<dbReference type="InterPro" id="IPR039422">
    <property type="entry name" value="MarR/SlyA-like"/>
</dbReference>
<dbReference type="GO" id="GO:0003677">
    <property type="term" value="F:DNA binding"/>
    <property type="evidence" value="ECO:0007669"/>
    <property type="project" value="UniProtKB-KW"/>
</dbReference>
<protein>
    <submittedName>
        <fullName evidence="5">Winged helix-turn-helix transcriptional regulator</fullName>
    </submittedName>
</protein>
<dbReference type="PROSITE" id="PS01117">
    <property type="entry name" value="HTH_MARR_1"/>
    <property type="match status" value="1"/>
</dbReference>
<evidence type="ECO:0000256" key="1">
    <source>
        <dbReference type="ARBA" id="ARBA00023015"/>
    </source>
</evidence>
<keyword evidence="2" id="KW-0238">DNA-binding</keyword>
<evidence type="ECO:0000313" key="5">
    <source>
        <dbReference type="EMBL" id="NMR21319.1"/>
    </source>
</evidence>
<dbReference type="AlphaFoldDB" id="A0A7Y0M0S9"/>
<keyword evidence="1" id="KW-0805">Transcription regulation</keyword>
<dbReference type="Gene3D" id="1.10.10.10">
    <property type="entry name" value="Winged helix-like DNA-binding domain superfamily/Winged helix DNA-binding domain"/>
    <property type="match status" value="1"/>
</dbReference>
<dbReference type="EMBL" id="JABCJJ010000030">
    <property type="protein sequence ID" value="NMR21319.1"/>
    <property type="molecule type" value="Genomic_DNA"/>
</dbReference>
<proteinExistence type="predicted"/>
<evidence type="ECO:0000256" key="3">
    <source>
        <dbReference type="ARBA" id="ARBA00023163"/>
    </source>
</evidence>
<name>A0A7Y0M0S9_CELFI</name>